<feature type="transmembrane region" description="Helical" evidence="6">
    <location>
        <begin position="174"/>
        <end position="195"/>
    </location>
</feature>
<feature type="transmembrane region" description="Helical" evidence="6">
    <location>
        <begin position="57"/>
        <end position="78"/>
    </location>
</feature>
<evidence type="ECO:0000256" key="2">
    <source>
        <dbReference type="ARBA" id="ARBA00022692"/>
    </source>
</evidence>
<comment type="subcellular location">
    <subcellularLocation>
        <location evidence="6">Cell membrane</location>
        <topology evidence="6">Multi-pass membrane protein</topology>
    </subcellularLocation>
    <subcellularLocation>
        <location evidence="1">Membrane</location>
        <topology evidence="1">Multi-pass membrane protein</topology>
    </subcellularLocation>
</comment>
<keyword evidence="2 6" id="KW-0812">Transmembrane</keyword>
<dbReference type="AlphaFoldDB" id="A0A510VBW3"/>
<dbReference type="InterPro" id="IPR013525">
    <property type="entry name" value="ABC2_TM"/>
</dbReference>
<protein>
    <recommendedName>
        <fullName evidence="6">Transport permease protein</fullName>
    </recommendedName>
</protein>
<feature type="domain" description="ABC transmembrane type-2" evidence="7">
    <location>
        <begin position="24"/>
        <end position="256"/>
    </location>
</feature>
<sequence>MTWALRDSWTVTLRDLGHWRRQPWDLVIGLAFPILLLLMFGFLLGGAIEVPGGYIEFLFPGMLAVTMAFGLESTMTYVSQDVQRGVTDRFRSLPMSRIAVLLGRATADMLASVVGLAVLLVAGLVIGWRIHEGIGNALAGVALLLLLRFAFLWVGIYLGLLFRGQGGVVAVQILVWPFVFLSNAFVPISTMPGWLQALSAWNPVTATVAATRELFGNPTVAASGWAAENVVLLAVVWPVVLSVVFATLAVRRWARLGR</sequence>
<proteinExistence type="inferred from homology"/>
<dbReference type="PANTHER" id="PTHR43229:SF2">
    <property type="entry name" value="NODULATION PROTEIN J"/>
    <property type="match status" value="1"/>
</dbReference>
<dbReference type="Pfam" id="PF01061">
    <property type="entry name" value="ABC2_membrane"/>
    <property type="match status" value="1"/>
</dbReference>
<evidence type="ECO:0000256" key="6">
    <source>
        <dbReference type="RuleBase" id="RU361157"/>
    </source>
</evidence>
<keyword evidence="3 6" id="KW-1133">Transmembrane helix</keyword>
<name>A0A510VBW3_9CELL</name>
<keyword evidence="5" id="KW-0046">Antibiotic resistance</keyword>
<dbReference type="InterPro" id="IPR051784">
    <property type="entry name" value="Nod_factor_ABC_transporter"/>
</dbReference>
<dbReference type="GO" id="GO:0043190">
    <property type="term" value="C:ATP-binding cassette (ABC) transporter complex"/>
    <property type="evidence" value="ECO:0007669"/>
    <property type="project" value="InterPro"/>
</dbReference>
<dbReference type="PANTHER" id="PTHR43229">
    <property type="entry name" value="NODULATION PROTEIN J"/>
    <property type="match status" value="1"/>
</dbReference>
<dbReference type="OrthoDB" id="670210at2"/>
<evidence type="ECO:0000313" key="9">
    <source>
        <dbReference type="Proteomes" id="UP000321118"/>
    </source>
</evidence>
<dbReference type="InterPro" id="IPR047817">
    <property type="entry name" value="ABC2_TM_bact-type"/>
</dbReference>
<keyword evidence="6" id="KW-0813">Transport</keyword>
<feature type="transmembrane region" description="Helical" evidence="6">
    <location>
        <begin position="99"/>
        <end position="126"/>
    </location>
</feature>
<evidence type="ECO:0000256" key="3">
    <source>
        <dbReference type="ARBA" id="ARBA00022989"/>
    </source>
</evidence>
<evidence type="ECO:0000256" key="4">
    <source>
        <dbReference type="ARBA" id="ARBA00023136"/>
    </source>
</evidence>
<feature type="transmembrane region" description="Helical" evidence="6">
    <location>
        <begin position="138"/>
        <end position="162"/>
    </location>
</feature>
<evidence type="ECO:0000256" key="1">
    <source>
        <dbReference type="ARBA" id="ARBA00004141"/>
    </source>
</evidence>
<organism evidence="8 9">
    <name type="scientific">Cellulomonas xylanilytica</name>
    <dbReference type="NCBI Taxonomy" id="233583"/>
    <lineage>
        <taxon>Bacteria</taxon>
        <taxon>Bacillati</taxon>
        <taxon>Actinomycetota</taxon>
        <taxon>Actinomycetes</taxon>
        <taxon>Micrococcales</taxon>
        <taxon>Cellulomonadaceae</taxon>
        <taxon>Cellulomonas</taxon>
    </lineage>
</organism>
<dbReference type="EMBL" id="BJUB01000017">
    <property type="protein sequence ID" value="GEK23501.1"/>
    <property type="molecule type" value="Genomic_DNA"/>
</dbReference>
<dbReference type="RefSeq" id="WP_146931494.1">
    <property type="nucleotide sequence ID" value="NZ_BJUB01000017.1"/>
</dbReference>
<feature type="transmembrane region" description="Helical" evidence="6">
    <location>
        <begin position="24"/>
        <end position="45"/>
    </location>
</feature>
<keyword evidence="6" id="KW-1003">Cell membrane</keyword>
<keyword evidence="4 6" id="KW-0472">Membrane</keyword>
<dbReference type="GO" id="GO:0046677">
    <property type="term" value="P:response to antibiotic"/>
    <property type="evidence" value="ECO:0007669"/>
    <property type="project" value="UniProtKB-KW"/>
</dbReference>
<reference evidence="8 9" key="1">
    <citation type="submission" date="2019-07" db="EMBL/GenBank/DDBJ databases">
        <title>Whole genome shotgun sequence of Cellulomonas xylanilytica NBRC 101102.</title>
        <authorList>
            <person name="Hosoyama A."/>
            <person name="Uohara A."/>
            <person name="Ohji S."/>
            <person name="Ichikawa N."/>
        </authorList>
    </citation>
    <scope>NUCLEOTIDE SEQUENCE [LARGE SCALE GENOMIC DNA]</scope>
    <source>
        <strain evidence="8 9">NBRC 101102</strain>
    </source>
</reference>
<accession>A0A510VBW3</accession>
<dbReference type="InterPro" id="IPR000412">
    <property type="entry name" value="ABC_2_transport"/>
</dbReference>
<comment type="similarity">
    <text evidence="6">Belongs to the ABC-2 integral membrane protein family.</text>
</comment>
<gene>
    <name evidence="8" type="ORF">CXY01_40210</name>
</gene>
<evidence type="ECO:0000259" key="7">
    <source>
        <dbReference type="PROSITE" id="PS51012"/>
    </source>
</evidence>
<evidence type="ECO:0000256" key="5">
    <source>
        <dbReference type="ARBA" id="ARBA00023251"/>
    </source>
</evidence>
<keyword evidence="9" id="KW-1185">Reference proteome</keyword>
<dbReference type="GO" id="GO:0140359">
    <property type="term" value="F:ABC-type transporter activity"/>
    <property type="evidence" value="ECO:0007669"/>
    <property type="project" value="InterPro"/>
</dbReference>
<dbReference type="PROSITE" id="PS51012">
    <property type="entry name" value="ABC_TM2"/>
    <property type="match status" value="1"/>
</dbReference>
<dbReference type="PIRSF" id="PIRSF006648">
    <property type="entry name" value="DrrB"/>
    <property type="match status" value="1"/>
</dbReference>
<evidence type="ECO:0000313" key="8">
    <source>
        <dbReference type="EMBL" id="GEK23501.1"/>
    </source>
</evidence>
<comment type="caution">
    <text evidence="8">The sequence shown here is derived from an EMBL/GenBank/DDBJ whole genome shotgun (WGS) entry which is preliminary data.</text>
</comment>
<dbReference type="Proteomes" id="UP000321118">
    <property type="component" value="Unassembled WGS sequence"/>
</dbReference>
<feature type="transmembrane region" description="Helical" evidence="6">
    <location>
        <begin position="230"/>
        <end position="250"/>
    </location>
</feature>